<gene>
    <name evidence="2" type="ORF">FFLO_07223</name>
</gene>
<name>A0A8K0JDB0_9TREE</name>
<evidence type="ECO:0000313" key="3">
    <source>
        <dbReference type="Proteomes" id="UP000812966"/>
    </source>
</evidence>
<feature type="compositionally biased region" description="Acidic residues" evidence="1">
    <location>
        <begin position="304"/>
        <end position="323"/>
    </location>
</feature>
<sequence length="331" mass="37181">MERLAAELAGQRVATNAKNNDGNLARAQWEEIVSALNDLAISKGVHNLGLTVSKVRNKVAEVNKEQYIPRRVIAGKSGKSGWHFDRKTGQAHAEPPIWEAWLATLGDDRPLYEKCKEPWPIYELWDKYRGGRGATRETVKKPGSRPSAVARNAQQSDEGESSGGENENPSQTPERSTGSRKRSLASSTPQSQASRRKRRRQESLREQQSQEQKSSLEAMVQLFQNSRPPSVGEKAAKLLSMDKVRWGLTAREDFEITNAMMESPSKCEFYLGMSPAERQRWAFGYLKIDRVPPPVDEPSNRHDDDDDAAGSIEDEDDEREDLDGLGQYGNW</sequence>
<dbReference type="EMBL" id="JABELV010000661">
    <property type="protein sequence ID" value="KAG7527149.1"/>
    <property type="molecule type" value="Genomic_DNA"/>
</dbReference>
<reference evidence="2" key="1">
    <citation type="submission" date="2020-04" db="EMBL/GenBank/DDBJ databases">
        <title>Analysis of mating type loci in Filobasidium floriforme.</title>
        <authorList>
            <person name="Nowrousian M."/>
        </authorList>
    </citation>
    <scope>NUCLEOTIDE SEQUENCE</scope>
    <source>
        <strain evidence="2">CBS 6242</strain>
    </source>
</reference>
<dbReference type="AlphaFoldDB" id="A0A8K0JDB0"/>
<evidence type="ECO:0000256" key="1">
    <source>
        <dbReference type="SAM" id="MobiDB-lite"/>
    </source>
</evidence>
<organism evidence="2 3">
    <name type="scientific">Filobasidium floriforme</name>
    <dbReference type="NCBI Taxonomy" id="5210"/>
    <lineage>
        <taxon>Eukaryota</taxon>
        <taxon>Fungi</taxon>
        <taxon>Dikarya</taxon>
        <taxon>Basidiomycota</taxon>
        <taxon>Agaricomycotina</taxon>
        <taxon>Tremellomycetes</taxon>
        <taxon>Filobasidiales</taxon>
        <taxon>Filobasidiaceae</taxon>
        <taxon>Filobasidium</taxon>
    </lineage>
</organism>
<evidence type="ECO:0000313" key="2">
    <source>
        <dbReference type="EMBL" id="KAG7527149.1"/>
    </source>
</evidence>
<proteinExistence type="predicted"/>
<keyword evidence="3" id="KW-1185">Reference proteome</keyword>
<protein>
    <submittedName>
        <fullName evidence="2">Uncharacterized protein</fullName>
    </submittedName>
</protein>
<feature type="region of interest" description="Disordered" evidence="1">
    <location>
        <begin position="132"/>
        <end position="215"/>
    </location>
</feature>
<feature type="compositionally biased region" description="Low complexity" evidence="1">
    <location>
        <begin position="206"/>
        <end position="215"/>
    </location>
</feature>
<feature type="region of interest" description="Disordered" evidence="1">
    <location>
        <begin position="289"/>
        <end position="331"/>
    </location>
</feature>
<dbReference type="Proteomes" id="UP000812966">
    <property type="component" value="Unassembled WGS sequence"/>
</dbReference>
<accession>A0A8K0JDB0</accession>
<comment type="caution">
    <text evidence="2">The sequence shown here is derived from an EMBL/GenBank/DDBJ whole genome shotgun (WGS) entry which is preliminary data.</text>
</comment>